<dbReference type="RefSeq" id="XP_003284847.1">
    <property type="nucleotide sequence ID" value="XM_003284799.1"/>
</dbReference>
<dbReference type="SUPFAM" id="SSF81321">
    <property type="entry name" value="Family A G protein-coupled receptor-like"/>
    <property type="match status" value="1"/>
</dbReference>
<evidence type="ECO:0000256" key="6">
    <source>
        <dbReference type="ARBA" id="ARBA00023136"/>
    </source>
</evidence>
<dbReference type="Gene3D" id="1.20.1070.10">
    <property type="entry name" value="Rhodopsin 7-helix transmembrane proteins"/>
    <property type="match status" value="1"/>
</dbReference>
<keyword evidence="6 10" id="KW-0472">Membrane</keyword>
<dbReference type="EMBL" id="GL870972">
    <property type="protein sequence ID" value="EGC38654.1"/>
    <property type="molecule type" value="Genomic_DNA"/>
</dbReference>
<proteinExistence type="inferred from homology"/>
<dbReference type="VEuPathDB" id="AmoebaDB:DICPUDRAFT_75785"/>
<feature type="transmembrane region" description="Helical" evidence="10">
    <location>
        <begin position="15"/>
        <end position="37"/>
    </location>
</feature>
<accession>F0ZBN5</accession>
<dbReference type="PANTHER" id="PTHR23112">
    <property type="entry name" value="G PROTEIN-COUPLED RECEPTOR 157-RELATED"/>
    <property type="match status" value="1"/>
</dbReference>
<evidence type="ECO:0000256" key="3">
    <source>
        <dbReference type="ARBA" id="ARBA00022692"/>
    </source>
</evidence>
<organism evidence="12 13">
    <name type="scientific">Dictyostelium purpureum</name>
    <name type="common">Slime mold</name>
    <dbReference type="NCBI Taxonomy" id="5786"/>
    <lineage>
        <taxon>Eukaryota</taxon>
        <taxon>Amoebozoa</taxon>
        <taxon>Evosea</taxon>
        <taxon>Eumycetozoa</taxon>
        <taxon>Dictyostelia</taxon>
        <taxon>Dictyosteliales</taxon>
        <taxon>Dictyosteliaceae</taxon>
        <taxon>Dictyostelium</taxon>
    </lineage>
</organism>
<feature type="region of interest" description="Disordered" evidence="9">
    <location>
        <begin position="50"/>
        <end position="73"/>
    </location>
</feature>
<evidence type="ECO:0000313" key="12">
    <source>
        <dbReference type="EMBL" id="EGC38654.1"/>
    </source>
</evidence>
<dbReference type="PANTHER" id="PTHR23112:SF5">
    <property type="entry name" value="CYCLIC AMP RECEPTOR-LIKE PROTEIN D"/>
    <property type="match status" value="1"/>
</dbReference>
<dbReference type="KEGG" id="dpp:DICPUDRAFT_75785"/>
<protein>
    <recommendedName>
        <fullName evidence="11">G-protein coupled receptors family 1 profile domain-containing protein</fullName>
    </recommendedName>
</protein>
<dbReference type="GO" id="GO:0007189">
    <property type="term" value="P:adenylate cyclase-activating G protein-coupled receptor signaling pathway"/>
    <property type="evidence" value="ECO:0000318"/>
    <property type="project" value="GO_Central"/>
</dbReference>
<dbReference type="GeneID" id="10506848"/>
<feature type="transmembrane region" description="Helical" evidence="10">
    <location>
        <begin position="349"/>
        <end position="373"/>
    </location>
</feature>
<dbReference type="Proteomes" id="UP000001064">
    <property type="component" value="Unassembled WGS sequence"/>
</dbReference>
<evidence type="ECO:0000256" key="10">
    <source>
        <dbReference type="SAM" id="Phobius"/>
    </source>
</evidence>
<comment type="similarity">
    <text evidence="2">Belongs to the G-protein coupled receptor 5 family.</text>
</comment>
<comment type="subcellular location">
    <subcellularLocation>
        <location evidence="1">Membrane</location>
        <topology evidence="1">Multi-pass membrane protein</topology>
    </subcellularLocation>
</comment>
<feature type="transmembrane region" description="Helical" evidence="10">
    <location>
        <begin position="249"/>
        <end position="273"/>
    </location>
</feature>
<dbReference type="AlphaFoldDB" id="F0ZBN5"/>
<dbReference type="FunCoup" id="F0ZBN5">
    <property type="interactions" value="18"/>
</dbReference>
<feature type="transmembrane region" description="Helical" evidence="10">
    <location>
        <begin position="186"/>
        <end position="219"/>
    </location>
</feature>
<dbReference type="OMA" id="CIATHIY"/>
<evidence type="ECO:0000259" key="11">
    <source>
        <dbReference type="PROSITE" id="PS50262"/>
    </source>
</evidence>
<keyword evidence="3 10" id="KW-0812">Transmembrane</keyword>
<dbReference type="InterPro" id="IPR000276">
    <property type="entry name" value="GPCR_Rhodpsn"/>
</dbReference>
<feature type="transmembrane region" description="Helical" evidence="10">
    <location>
        <begin position="385"/>
        <end position="410"/>
    </location>
</feature>
<dbReference type="PROSITE" id="PS50262">
    <property type="entry name" value="G_PROTEIN_RECEP_F1_2"/>
    <property type="match status" value="1"/>
</dbReference>
<evidence type="ECO:0000256" key="5">
    <source>
        <dbReference type="ARBA" id="ARBA00023040"/>
    </source>
</evidence>
<evidence type="ECO:0000256" key="9">
    <source>
        <dbReference type="SAM" id="MobiDB-lite"/>
    </source>
</evidence>
<gene>
    <name evidence="12" type="ORF">DICPUDRAFT_75785</name>
</gene>
<sequence length="485" mass="54767">MSTCSSLSMNDRIHVAYGSIISASLSIIGTICTIILIKIRNKKQINNDPQRKQLLNSTNSGENSGASSISPSNSSNNIISINSGSSGYSFFSEEINDNNNKNFNNFMNNLNNNKHYNNIANNNNKKSLNSFNSKGNQQTTKVSHFIINLSIADLLASIFILISNVMMIQFNDRYVETPFSSDSYTFINMMSICTLSNGFVSFSYISTFFWTLGIALYIYQQFSLTSTMVSSSSLSDSHKQSRNNKIIKILFYIINWVIPFILGGVIVSGSRIVDKSSFFSSASDGSARSLPWCSIEANVQLVAFYLPLMVSMIFTLFYTLLIKHRFSNNTLYGGSSTLVKLQNKIIGRLVLFCLVFFICWTPKLISFFITYFTSSAGRAQECKQMLWLEVLSATVYPLQGFCNFLSYTVFKKFKEFFKLKLNNISKLFKSNLNNDNKNTNNNFGSNLFYTNNSNNNTNNNNNNNNGNNNFYFTFSTFDLNEKGKK</sequence>
<evidence type="ECO:0000256" key="7">
    <source>
        <dbReference type="ARBA" id="ARBA00023170"/>
    </source>
</evidence>
<dbReference type="InterPro" id="IPR017452">
    <property type="entry name" value="GPCR_Rhodpsn_7TM"/>
</dbReference>
<reference evidence="13" key="1">
    <citation type="journal article" date="2011" name="Genome Biol.">
        <title>Comparative genomics of the social amoebae Dictyostelium discoideum and Dictyostelium purpureum.</title>
        <authorList>
            <consortium name="US DOE Joint Genome Institute (JGI-PGF)"/>
            <person name="Sucgang R."/>
            <person name="Kuo A."/>
            <person name="Tian X."/>
            <person name="Salerno W."/>
            <person name="Parikh A."/>
            <person name="Feasley C.L."/>
            <person name="Dalin E."/>
            <person name="Tu H."/>
            <person name="Huang E."/>
            <person name="Barry K."/>
            <person name="Lindquist E."/>
            <person name="Shapiro H."/>
            <person name="Bruce D."/>
            <person name="Schmutz J."/>
            <person name="Salamov A."/>
            <person name="Fey P."/>
            <person name="Gaudet P."/>
            <person name="Anjard C."/>
            <person name="Babu M.M."/>
            <person name="Basu S."/>
            <person name="Bushmanova Y."/>
            <person name="van der Wel H."/>
            <person name="Katoh-Kurasawa M."/>
            <person name="Dinh C."/>
            <person name="Coutinho P.M."/>
            <person name="Saito T."/>
            <person name="Elias M."/>
            <person name="Schaap P."/>
            <person name="Kay R.R."/>
            <person name="Henrissat B."/>
            <person name="Eichinger L."/>
            <person name="Rivero F."/>
            <person name="Putnam N.H."/>
            <person name="West C.M."/>
            <person name="Loomis W.F."/>
            <person name="Chisholm R.L."/>
            <person name="Shaulsky G."/>
            <person name="Strassmann J.E."/>
            <person name="Queller D.C."/>
            <person name="Kuspa A."/>
            <person name="Grigoriev I.V."/>
        </authorList>
    </citation>
    <scope>NUCLEOTIDE SEQUENCE [LARGE SCALE GENOMIC DNA]</scope>
    <source>
        <strain evidence="13">QSDP1</strain>
    </source>
</reference>
<evidence type="ECO:0000256" key="2">
    <source>
        <dbReference type="ARBA" id="ARBA00008360"/>
    </source>
</evidence>
<dbReference type="OrthoDB" id="20985at2759"/>
<evidence type="ECO:0000313" key="13">
    <source>
        <dbReference type="Proteomes" id="UP000001064"/>
    </source>
</evidence>
<keyword evidence="13" id="KW-1185">Reference proteome</keyword>
<evidence type="ECO:0000256" key="8">
    <source>
        <dbReference type="ARBA" id="ARBA00023224"/>
    </source>
</evidence>
<dbReference type="GO" id="GO:0004930">
    <property type="term" value="F:G protein-coupled receptor activity"/>
    <property type="evidence" value="ECO:0000318"/>
    <property type="project" value="GO_Central"/>
</dbReference>
<keyword evidence="5" id="KW-0297">G-protein coupled receptor</keyword>
<keyword evidence="7" id="KW-0675">Receptor</keyword>
<feature type="transmembrane region" description="Helical" evidence="10">
    <location>
        <begin position="302"/>
        <end position="321"/>
    </location>
</feature>
<name>F0ZBN5_DICPU</name>
<dbReference type="eggNOG" id="ENOG502S5I8">
    <property type="taxonomic scope" value="Eukaryota"/>
</dbReference>
<evidence type="ECO:0000256" key="1">
    <source>
        <dbReference type="ARBA" id="ARBA00004141"/>
    </source>
</evidence>
<dbReference type="InParanoid" id="F0ZBN5"/>
<evidence type="ECO:0000256" key="4">
    <source>
        <dbReference type="ARBA" id="ARBA00022989"/>
    </source>
</evidence>
<feature type="domain" description="G-protein coupled receptors family 1 profile" evidence="11">
    <location>
        <begin position="123"/>
        <end position="407"/>
    </location>
</feature>
<dbReference type="PRINTS" id="PR00237">
    <property type="entry name" value="GPCRRHODOPSN"/>
</dbReference>
<keyword evidence="8" id="KW-0807">Transducer</keyword>
<keyword evidence="4 10" id="KW-1133">Transmembrane helix</keyword>
<feature type="compositionally biased region" description="Low complexity" evidence="9">
    <location>
        <begin position="59"/>
        <end position="73"/>
    </location>
</feature>
<feature type="transmembrane region" description="Helical" evidence="10">
    <location>
        <begin position="145"/>
        <end position="166"/>
    </location>
</feature>
<dbReference type="GO" id="GO:0005886">
    <property type="term" value="C:plasma membrane"/>
    <property type="evidence" value="ECO:0000318"/>
    <property type="project" value="GO_Central"/>
</dbReference>